<evidence type="ECO:0000313" key="3">
    <source>
        <dbReference type="EMBL" id="AMW05845.1"/>
    </source>
</evidence>
<keyword evidence="4" id="KW-1185">Reference proteome</keyword>
<sequence length="321" mass="34024">MTMRTLRYVTADVFTPEPFTGNQLAVVFGAEGLSTDTLQAITREFNYAESTFVFAPDTPGTTRRVRIFTPELEVPFAGHPTLGTAHVLVATGEVKPTASEVAAGEMTVVLGENVGPVPVRIRLAQGVPVHGQFTTAQLPEERVEVSDLDALASTLSLSASDFVGGAHTPTAVSCGLPFLIMPLTSVDAVRRARLNMDAWQRVLQGTWAAWPMVFAMESRDSTEALAAHVRGCDIRARVFVPGSTVPEDPATGSANAALAGYLAARTPRDGVLRWDVAQGVEMGRPSRLSIEAHKSHGVISTIKVGGATVIMAEGTLVVPAH</sequence>
<evidence type="ECO:0000256" key="2">
    <source>
        <dbReference type="PIRSR" id="PIRSR016184-1"/>
    </source>
</evidence>
<dbReference type="GO" id="GO:0005737">
    <property type="term" value="C:cytoplasm"/>
    <property type="evidence" value="ECO:0007669"/>
    <property type="project" value="TreeGrafter"/>
</dbReference>
<dbReference type="NCBIfam" id="TIGR00654">
    <property type="entry name" value="PhzF_family"/>
    <property type="match status" value="1"/>
</dbReference>
<evidence type="ECO:0000256" key="1">
    <source>
        <dbReference type="ARBA" id="ARBA00008270"/>
    </source>
</evidence>
<dbReference type="Gene3D" id="3.10.310.10">
    <property type="entry name" value="Diaminopimelate Epimerase, Chain A, domain 1"/>
    <property type="match status" value="2"/>
</dbReference>
<dbReference type="InterPro" id="IPR003719">
    <property type="entry name" value="Phenazine_PhzF-like"/>
</dbReference>
<dbReference type="EMBL" id="CP011454">
    <property type="protein sequence ID" value="AMW05845.1"/>
    <property type="molecule type" value="Genomic_DNA"/>
</dbReference>
<dbReference type="PANTHER" id="PTHR13774">
    <property type="entry name" value="PHENAZINE BIOSYNTHESIS PROTEIN"/>
    <property type="match status" value="1"/>
</dbReference>
<dbReference type="PIRSF" id="PIRSF016184">
    <property type="entry name" value="PhzC_PhzF"/>
    <property type="match status" value="1"/>
</dbReference>
<organism evidence="3 4">
    <name type="scientific">Gemmatimonas phototrophica</name>
    <dbReference type="NCBI Taxonomy" id="1379270"/>
    <lineage>
        <taxon>Bacteria</taxon>
        <taxon>Pseudomonadati</taxon>
        <taxon>Gemmatimonadota</taxon>
        <taxon>Gemmatimonadia</taxon>
        <taxon>Gemmatimonadales</taxon>
        <taxon>Gemmatimonadaceae</taxon>
        <taxon>Gemmatimonas</taxon>
    </lineage>
</organism>
<dbReference type="PANTHER" id="PTHR13774:SF32">
    <property type="entry name" value="ANTISENSE-ENHANCING SEQUENCE 1"/>
    <property type="match status" value="1"/>
</dbReference>
<dbReference type="KEGG" id="gph:GEMMAAP_15690"/>
<evidence type="ECO:0000313" key="4">
    <source>
        <dbReference type="Proteomes" id="UP000076404"/>
    </source>
</evidence>
<reference evidence="3 4" key="1">
    <citation type="journal article" date="2014" name="Proc. Natl. Acad. Sci. U.S.A.">
        <title>Functional type 2 photosynthetic reaction centers found in the rare bacterial phylum Gemmatimonadetes.</title>
        <authorList>
            <person name="Zeng Y."/>
            <person name="Feng F."/>
            <person name="Medova H."/>
            <person name="Dean J."/>
            <person name="Koblizek M."/>
        </authorList>
    </citation>
    <scope>NUCLEOTIDE SEQUENCE [LARGE SCALE GENOMIC DNA]</scope>
    <source>
        <strain evidence="3 4">AP64</strain>
    </source>
</reference>
<comment type="similarity">
    <text evidence="1">Belongs to the PhzF family.</text>
</comment>
<dbReference type="GO" id="GO:0016853">
    <property type="term" value="F:isomerase activity"/>
    <property type="evidence" value="ECO:0007669"/>
    <property type="project" value="TreeGrafter"/>
</dbReference>
<dbReference type="SUPFAM" id="SSF54506">
    <property type="entry name" value="Diaminopimelate epimerase-like"/>
    <property type="match status" value="1"/>
</dbReference>
<dbReference type="AlphaFoldDB" id="A0A143BMP3"/>
<dbReference type="eggNOG" id="COG0384">
    <property type="taxonomic scope" value="Bacteria"/>
</dbReference>
<evidence type="ECO:0008006" key="5">
    <source>
        <dbReference type="Google" id="ProtNLM"/>
    </source>
</evidence>
<proteinExistence type="inferred from homology"/>
<name>A0A143BMP3_9BACT</name>
<dbReference type="STRING" id="1379270.GEMMAAP_15690"/>
<dbReference type="OrthoDB" id="9788221at2"/>
<feature type="active site" evidence="2">
    <location>
        <position position="49"/>
    </location>
</feature>
<reference evidence="3 4" key="2">
    <citation type="journal article" date="2016" name="Environ. Microbiol. Rep.">
        <title>Metagenomic evidence for the presence of phototrophic Gemmatimonadetes bacteria in diverse environments.</title>
        <authorList>
            <person name="Zeng Y."/>
            <person name="Baumbach J."/>
            <person name="Barbosa E.G."/>
            <person name="Azevedo V."/>
            <person name="Zhang C."/>
            <person name="Koblizek M."/>
        </authorList>
    </citation>
    <scope>NUCLEOTIDE SEQUENCE [LARGE SCALE GENOMIC DNA]</scope>
    <source>
        <strain evidence="3 4">AP64</strain>
    </source>
</reference>
<dbReference type="Pfam" id="PF02567">
    <property type="entry name" value="PhzC-PhzF"/>
    <property type="match status" value="1"/>
</dbReference>
<protein>
    <recommendedName>
        <fullName evidence="5">Phenazine biosynthesis protein PhzF</fullName>
    </recommendedName>
</protein>
<dbReference type="Proteomes" id="UP000076404">
    <property type="component" value="Chromosome"/>
</dbReference>
<gene>
    <name evidence="3" type="ORF">GEMMAAP_15690</name>
</gene>
<accession>A0A143BMP3</accession>